<proteinExistence type="predicted"/>
<keyword evidence="2" id="KW-1185">Reference proteome</keyword>
<sequence>MARVSVSISVVDEGIVESVSQLLRERLLMVLARKVCVDVRKAGEYRRMSRELRESVRRLGACISELRALGDCENGYEIVRLFERLRLENMEKGIRLCLMIKETQCIDVLVLYQRTKEDKILSAPTTVANFGTYYFALCGKQQLSHTRHSVSDVHGIMLAEMLFFSDLAAITCVANLVWAYGAVGFALVNVFVIAKLPTDRATLDEYMGVWLRNEVSDMVEIRSMVVIFCKQLEEMIESRRLVIDHLEKVRGCPTQGWLKRLKENHAEDLGQLGILNVFVARMEQTMASLPEYDREYARRINALLQEMVVAYDERVDFIWEMEFVPGVVAAVKTAKFLNENL</sequence>
<organism evidence="1 2">
    <name type="scientific">Tanacetum coccineum</name>
    <dbReference type="NCBI Taxonomy" id="301880"/>
    <lineage>
        <taxon>Eukaryota</taxon>
        <taxon>Viridiplantae</taxon>
        <taxon>Streptophyta</taxon>
        <taxon>Embryophyta</taxon>
        <taxon>Tracheophyta</taxon>
        <taxon>Spermatophyta</taxon>
        <taxon>Magnoliopsida</taxon>
        <taxon>eudicotyledons</taxon>
        <taxon>Gunneridae</taxon>
        <taxon>Pentapetalae</taxon>
        <taxon>asterids</taxon>
        <taxon>campanulids</taxon>
        <taxon>Asterales</taxon>
        <taxon>Asteraceae</taxon>
        <taxon>Asteroideae</taxon>
        <taxon>Anthemideae</taxon>
        <taxon>Anthemidinae</taxon>
        <taxon>Tanacetum</taxon>
    </lineage>
</organism>
<accession>A0ABQ4XX17</accession>
<name>A0ABQ4XX17_9ASTR</name>
<evidence type="ECO:0000313" key="1">
    <source>
        <dbReference type="EMBL" id="GJS69273.1"/>
    </source>
</evidence>
<dbReference type="Proteomes" id="UP001151760">
    <property type="component" value="Unassembled WGS sequence"/>
</dbReference>
<reference evidence="1" key="1">
    <citation type="journal article" date="2022" name="Int. J. Mol. Sci.">
        <title>Draft Genome of Tanacetum Coccineum: Genomic Comparison of Closely Related Tanacetum-Family Plants.</title>
        <authorList>
            <person name="Yamashiro T."/>
            <person name="Shiraishi A."/>
            <person name="Nakayama K."/>
            <person name="Satake H."/>
        </authorList>
    </citation>
    <scope>NUCLEOTIDE SEQUENCE</scope>
</reference>
<protein>
    <submittedName>
        <fullName evidence="1">Uncharacterized protein</fullName>
    </submittedName>
</protein>
<reference evidence="1" key="2">
    <citation type="submission" date="2022-01" db="EMBL/GenBank/DDBJ databases">
        <authorList>
            <person name="Yamashiro T."/>
            <person name="Shiraishi A."/>
            <person name="Satake H."/>
            <person name="Nakayama K."/>
        </authorList>
    </citation>
    <scope>NUCLEOTIDE SEQUENCE</scope>
</reference>
<gene>
    <name evidence="1" type="ORF">Tco_0702114</name>
</gene>
<comment type="caution">
    <text evidence="1">The sequence shown here is derived from an EMBL/GenBank/DDBJ whole genome shotgun (WGS) entry which is preliminary data.</text>
</comment>
<evidence type="ECO:0000313" key="2">
    <source>
        <dbReference type="Proteomes" id="UP001151760"/>
    </source>
</evidence>
<dbReference type="EMBL" id="BQNB010009851">
    <property type="protein sequence ID" value="GJS69273.1"/>
    <property type="molecule type" value="Genomic_DNA"/>
</dbReference>